<dbReference type="InterPro" id="IPR036291">
    <property type="entry name" value="NAD(P)-bd_dom_sf"/>
</dbReference>
<dbReference type="GO" id="GO:0016628">
    <property type="term" value="F:oxidoreductase activity, acting on the CH-CH group of donors, NAD or NADP as acceptor"/>
    <property type="evidence" value="ECO:0007669"/>
    <property type="project" value="InterPro"/>
</dbReference>
<proteinExistence type="predicted"/>
<dbReference type="EMBL" id="DUZY01000001">
    <property type="protein sequence ID" value="DAD23380.1"/>
    <property type="molecule type" value="Genomic_DNA"/>
</dbReference>
<accession>A0A822XSK2</accession>
<dbReference type="Pfam" id="PF00107">
    <property type="entry name" value="ADH_zinc_N"/>
    <property type="match status" value="1"/>
</dbReference>
<dbReference type="PANTHER" id="PTHR43205">
    <property type="entry name" value="PROSTAGLANDIN REDUCTASE"/>
    <property type="match status" value="1"/>
</dbReference>
<comment type="caution">
    <text evidence="2">The sequence shown here is derived from an EMBL/GenBank/DDBJ whole genome shotgun (WGS) entry which is preliminary data.</text>
</comment>
<reference evidence="2 3" key="1">
    <citation type="journal article" date="2020" name="Mol. Biol. Evol.">
        <title>Distinct Expression and Methylation Patterns for Genes with Different Fates following a Single Whole-Genome Duplication in Flowering Plants.</title>
        <authorList>
            <person name="Shi T."/>
            <person name="Rahmani R.S."/>
            <person name="Gugger P.F."/>
            <person name="Wang M."/>
            <person name="Li H."/>
            <person name="Zhang Y."/>
            <person name="Li Z."/>
            <person name="Wang Q."/>
            <person name="Van de Peer Y."/>
            <person name="Marchal K."/>
            <person name="Chen J."/>
        </authorList>
    </citation>
    <scope>NUCLEOTIDE SEQUENCE [LARGE SCALE GENOMIC DNA]</scope>
    <source>
        <tissue evidence="2">Leaf</tissue>
    </source>
</reference>
<dbReference type="SUPFAM" id="SSF51735">
    <property type="entry name" value="NAD(P)-binding Rossmann-fold domains"/>
    <property type="match status" value="1"/>
</dbReference>
<name>A0A822XSK2_NELNU</name>
<dbReference type="PANTHER" id="PTHR43205:SF80">
    <property type="entry name" value="2-ALKENAL REDUCTASE (NADP(+)-DEPENDENT)-LIKE"/>
    <property type="match status" value="1"/>
</dbReference>
<dbReference type="InterPro" id="IPR045010">
    <property type="entry name" value="MDR_fam"/>
</dbReference>
<evidence type="ECO:0000313" key="3">
    <source>
        <dbReference type="Proteomes" id="UP000607653"/>
    </source>
</evidence>
<organism evidence="2 3">
    <name type="scientific">Nelumbo nucifera</name>
    <name type="common">Sacred lotus</name>
    <dbReference type="NCBI Taxonomy" id="4432"/>
    <lineage>
        <taxon>Eukaryota</taxon>
        <taxon>Viridiplantae</taxon>
        <taxon>Streptophyta</taxon>
        <taxon>Embryophyta</taxon>
        <taxon>Tracheophyta</taxon>
        <taxon>Spermatophyta</taxon>
        <taxon>Magnoliopsida</taxon>
        <taxon>Proteales</taxon>
        <taxon>Nelumbonaceae</taxon>
        <taxon>Nelumbo</taxon>
    </lineage>
</organism>
<feature type="domain" description="Alcohol dehydrogenase-like C-terminal" evidence="1">
    <location>
        <begin position="2"/>
        <end position="103"/>
    </location>
</feature>
<gene>
    <name evidence="2" type="ORF">HUJ06_024843</name>
</gene>
<dbReference type="Proteomes" id="UP000607653">
    <property type="component" value="Unassembled WGS sequence"/>
</dbReference>
<dbReference type="AlphaFoldDB" id="A0A822XSK2"/>
<keyword evidence="3" id="KW-1185">Reference proteome</keyword>
<sequence length="141" mass="15891">MYAGQLAKLKGCRVVGSTGSDDKVKLLKEEFGYDDAFNYKKEKDFDDALSKYFPNGIDVYLDNVGGEMLEAVLNHVNNKARIPVCGAISQYNQVHLLAMFGLNEKVGKGRETCTRLYRFPYLSFPCFSFKPKHSLINFSNA</sequence>
<evidence type="ECO:0000259" key="1">
    <source>
        <dbReference type="Pfam" id="PF00107"/>
    </source>
</evidence>
<dbReference type="InterPro" id="IPR013149">
    <property type="entry name" value="ADH-like_C"/>
</dbReference>
<dbReference type="Gene3D" id="3.40.50.720">
    <property type="entry name" value="NAD(P)-binding Rossmann-like Domain"/>
    <property type="match status" value="1"/>
</dbReference>
<evidence type="ECO:0000313" key="2">
    <source>
        <dbReference type="EMBL" id="DAD23380.1"/>
    </source>
</evidence>
<protein>
    <recommendedName>
        <fullName evidence="1">Alcohol dehydrogenase-like C-terminal domain-containing protein</fullName>
    </recommendedName>
</protein>